<reference evidence="2 3" key="1">
    <citation type="journal article" date="2020" name="bioRxiv">
        <title>Whole genome comparisons of ergot fungi reveals the divergence and evolution of species within the genus Claviceps are the result of varying mechanisms driving genome evolution and host range expansion.</title>
        <authorList>
            <person name="Wyka S.A."/>
            <person name="Mondo S.J."/>
            <person name="Liu M."/>
            <person name="Dettman J."/>
            <person name="Nalam V."/>
            <person name="Broders K.D."/>
        </authorList>
    </citation>
    <scope>NUCLEOTIDE SEQUENCE [LARGE SCALE GENOMIC DNA]</scope>
    <source>
        <strain evidence="2 3">Clav52</strain>
    </source>
</reference>
<comment type="caution">
    <text evidence="2">The sequence shown here is derived from an EMBL/GenBank/DDBJ whole genome shotgun (WGS) entry which is preliminary data.</text>
</comment>
<evidence type="ECO:0000256" key="1">
    <source>
        <dbReference type="SAM" id="MobiDB-lite"/>
    </source>
</evidence>
<accession>A0A9P7Q918</accession>
<evidence type="ECO:0000313" key="2">
    <source>
        <dbReference type="EMBL" id="KAG6282739.1"/>
    </source>
</evidence>
<dbReference type="EMBL" id="SRRH01001129">
    <property type="protein sequence ID" value="KAG6282739.1"/>
    <property type="molecule type" value="Genomic_DNA"/>
</dbReference>
<keyword evidence="3" id="KW-1185">Reference proteome</keyword>
<dbReference type="Proteomes" id="UP000707071">
    <property type="component" value="Unassembled WGS sequence"/>
</dbReference>
<name>A0A9P7Q918_9HYPO</name>
<dbReference type="InterPro" id="IPR056539">
    <property type="entry name" value="NuiA-like"/>
</dbReference>
<dbReference type="AlphaFoldDB" id="A0A9P7Q918"/>
<feature type="region of interest" description="Disordered" evidence="1">
    <location>
        <begin position="106"/>
        <end position="129"/>
    </location>
</feature>
<evidence type="ECO:0000313" key="3">
    <source>
        <dbReference type="Proteomes" id="UP000707071"/>
    </source>
</evidence>
<dbReference type="Pfam" id="PF23151">
    <property type="entry name" value="NuiA_2"/>
    <property type="match status" value="1"/>
</dbReference>
<sequence length="250" mass="27833">MPPSTSLRLYHMPLPPGKLTLLTNSVPVPPRGSFSHQSTRLLTPLARRFWASHSAPRIRRSLVLSQPPRRALLCRPFASERFLRSRMASDKEYMSFLDKANQDLGEGHAAKKQQGAQGGSKTAFKTTDADTQAPQVIKQACADAVYVTDADEPFDEVSLKWDGSGLPDETEFATLIGHWDADSADISIMDPVDWDAQGQYSKLIEAVREATKGNDVRVYRVVRDETRCEYWLVSWEEGRIVGAKALGVES</sequence>
<protein>
    <submittedName>
        <fullName evidence="2">Uncharacterized protein</fullName>
    </submittedName>
</protein>
<dbReference type="PANTHER" id="PTHR42093:SF1">
    <property type="match status" value="1"/>
</dbReference>
<organism evidence="2 3">
    <name type="scientific">Claviceps aff. purpurea</name>
    <dbReference type="NCBI Taxonomy" id="1967640"/>
    <lineage>
        <taxon>Eukaryota</taxon>
        <taxon>Fungi</taxon>
        <taxon>Dikarya</taxon>
        <taxon>Ascomycota</taxon>
        <taxon>Pezizomycotina</taxon>
        <taxon>Sordariomycetes</taxon>
        <taxon>Hypocreomycetidae</taxon>
        <taxon>Hypocreales</taxon>
        <taxon>Clavicipitaceae</taxon>
        <taxon>Claviceps</taxon>
    </lineage>
</organism>
<dbReference type="PANTHER" id="PTHR42093">
    <property type="match status" value="1"/>
</dbReference>
<gene>
    <name evidence="2" type="ORF">E4U09_000499</name>
</gene>
<proteinExistence type="predicted"/>
<feature type="compositionally biased region" description="Polar residues" evidence="1">
    <location>
        <begin position="119"/>
        <end position="129"/>
    </location>
</feature>